<sequence length="82" mass="8852">MTDTITVTLSKPIMHDGKEITSLTFREATAGDACAADLVEGQFKKMLAIMSGMAGVPLPVLMNIPMREITRILTEVTPLMGE</sequence>
<gene>
    <name evidence="1" type="ORF">ACFQ35_05865</name>
</gene>
<proteinExistence type="predicted"/>
<dbReference type="RefSeq" id="WP_289388455.1">
    <property type="nucleotide sequence ID" value="NZ_JAUCBM010000012.1"/>
</dbReference>
<evidence type="ECO:0000313" key="1">
    <source>
        <dbReference type="EMBL" id="MFD1226677.1"/>
    </source>
</evidence>
<dbReference type="Proteomes" id="UP001597263">
    <property type="component" value="Unassembled WGS sequence"/>
</dbReference>
<dbReference type="InterPro" id="IPR019289">
    <property type="entry name" value="Phage_tail_E/E"/>
</dbReference>
<evidence type="ECO:0000313" key="2">
    <source>
        <dbReference type="Proteomes" id="UP001597263"/>
    </source>
</evidence>
<accession>A0ABW3V0K3</accession>
<keyword evidence="2" id="KW-1185">Reference proteome</keyword>
<reference evidence="2" key="1">
    <citation type="journal article" date="2019" name="Int. J. Syst. Evol. Microbiol.">
        <title>The Global Catalogue of Microorganisms (GCM) 10K type strain sequencing project: providing services to taxonomists for standard genome sequencing and annotation.</title>
        <authorList>
            <consortium name="The Broad Institute Genomics Platform"/>
            <consortium name="The Broad Institute Genome Sequencing Center for Infectious Disease"/>
            <person name="Wu L."/>
            <person name="Ma J."/>
        </authorList>
    </citation>
    <scope>NUCLEOTIDE SEQUENCE [LARGE SCALE GENOMIC DNA]</scope>
    <source>
        <strain evidence="2">CCUG 49584</strain>
    </source>
</reference>
<organism evidence="1 2">
    <name type="scientific">Pseudochrobactrum kiredjianiae</name>
    <dbReference type="NCBI Taxonomy" id="386305"/>
    <lineage>
        <taxon>Bacteria</taxon>
        <taxon>Pseudomonadati</taxon>
        <taxon>Pseudomonadota</taxon>
        <taxon>Alphaproteobacteria</taxon>
        <taxon>Hyphomicrobiales</taxon>
        <taxon>Brucellaceae</taxon>
        <taxon>Pseudochrobactrum</taxon>
    </lineage>
</organism>
<dbReference type="EMBL" id="JBHTMA010000032">
    <property type="protein sequence ID" value="MFD1226677.1"/>
    <property type="molecule type" value="Genomic_DNA"/>
</dbReference>
<protein>
    <submittedName>
        <fullName evidence="1">Phage tail assembly protein</fullName>
    </submittedName>
</protein>
<comment type="caution">
    <text evidence="1">The sequence shown here is derived from an EMBL/GenBank/DDBJ whole genome shotgun (WGS) entry which is preliminary data.</text>
</comment>
<name>A0ABW3V0K3_9HYPH</name>
<dbReference type="Pfam" id="PF10109">
    <property type="entry name" value="Phage_TAC_7"/>
    <property type="match status" value="1"/>
</dbReference>